<sequence>MVEDENGNPKKKEPETRRYTIKQRIHDEEKEVKFICTGEDARIALKKASRDDCDGAAMARFAGQLTATVREGKDKKDAIEAYKQLVQVLPTWYGMVLKMEKETGQYPRFKQYTMRLIDQVTVAFGKTTIDSDLIEKSLTEITCCIRNEHTAFKYDFKEPRDVLAHFELLSVLSKVYNKSVREIKQNLKANYEHLCNLSHAAAGKKMLEHFQVFEGKENVVKQTKINLKGKMEVQLTQVRDSLDECENSLRPCEEKVRKVCDEWFAIIKKECNKIVEPGSP</sequence>
<keyword evidence="2" id="KW-1185">Reference proteome</keyword>
<reference evidence="1 2" key="1">
    <citation type="journal article" date="2018" name="Nat. Ecol. Evol.">
        <title>Pezizomycetes genomes reveal the molecular basis of ectomycorrhizal truffle lifestyle.</title>
        <authorList>
            <person name="Murat C."/>
            <person name="Payen T."/>
            <person name="Noel B."/>
            <person name="Kuo A."/>
            <person name="Morin E."/>
            <person name="Chen J."/>
            <person name="Kohler A."/>
            <person name="Krizsan K."/>
            <person name="Balestrini R."/>
            <person name="Da Silva C."/>
            <person name="Montanini B."/>
            <person name="Hainaut M."/>
            <person name="Levati E."/>
            <person name="Barry K.W."/>
            <person name="Belfiori B."/>
            <person name="Cichocki N."/>
            <person name="Clum A."/>
            <person name="Dockter R.B."/>
            <person name="Fauchery L."/>
            <person name="Guy J."/>
            <person name="Iotti M."/>
            <person name="Le Tacon F."/>
            <person name="Lindquist E.A."/>
            <person name="Lipzen A."/>
            <person name="Malagnac F."/>
            <person name="Mello A."/>
            <person name="Molinier V."/>
            <person name="Miyauchi S."/>
            <person name="Poulain J."/>
            <person name="Riccioni C."/>
            <person name="Rubini A."/>
            <person name="Sitrit Y."/>
            <person name="Splivallo R."/>
            <person name="Traeger S."/>
            <person name="Wang M."/>
            <person name="Zifcakova L."/>
            <person name="Wipf D."/>
            <person name="Zambonelli A."/>
            <person name="Paolocci F."/>
            <person name="Nowrousian M."/>
            <person name="Ottonello S."/>
            <person name="Baldrian P."/>
            <person name="Spatafora J.W."/>
            <person name="Henrissat B."/>
            <person name="Nagy L.G."/>
            <person name="Aury J.M."/>
            <person name="Wincker P."/>
            <person name="Grigoriev I.V."/>
            <person name="Bonfante P."/>
            <person name="Martin F.M."/>
        </authorList>
    </citation>
    <scope>NUCLEOTIDE SEQUENCE [LARGE SCALE GENOMIC DNA]</scope>
    <source>
        <strain evidence="1 2">RN42</strain>
    </source>
</reference>
<protein>
    <submittedName>
        <fullName evidence="1">Uncharacterized protein</fullName>
    </submittedName>
</protein>
<gene>
    <name evidence="1" type="ORF">BJ508DRAFT_375758</name>
</gene>
<accession>A0A3N4IAN0</accession>
<dbReference type="AlphaFoldDB" id="A0A3N4IAN0"/>
<proteinExistence type="predicted"/>
<evidence type="ECO:0000313" key="1">
    <source>
        <dbReference type="EMBL" id="RPA82527.1"/>
    </source>
</evidence>
<organism evidence="1 2">
    <name type="scientific">Ascobolus immersus RN42</name>
    <dbReference type="NCBI Taxonomy" id="1160509"/>
    <lineage>
        <taxon>Eukaryota</taxon>
        <taxon>Fungi</taxon>
        <taxon>Dikarya</taxon>
        <taxon>Ascomycota</taxon>
        <taxon>Pezizomycotina</taxon>
        <taxon>Pezizomycetes</taxon>
        <taxon>Pezizales</taxon>
        <taxon>Ascobolaceae</taxon>
        <taxon>Ascobolus</taxon>
    </lineage>
</organism>
<dbReference type="EMBL" id="ML119671">
    <property type="protein sequence ID" value="RPA82527.1"/>
    <property type="molecule type" value="Genomic_DNA"/>
</dbReference>
<name>A0A3N4IAN0_ASCIM</name>
<evidence type="ECO:0000313" key="2">
    <source>
        <dbReference type="Proteomes" id="UP000275078"/>
    </source>
</evidence>
<dbReference type="Proteomes" id="UP000275078">
    <property type="component" value="Unassembled WGS sequence"/>
</dbReference>